<dbReference type="InterPro" id="IPR029057">
    <property type="entry name" value="PRTase-like"/>
</dbReference>
<reference evidence="3" key="1">
    <citation type="journal article" date="2019" name="Int. J. Syst. Evol. Microbiol.">
        <title>The Global Catalogue of Microorganisms (GCM) 10K type strain sequencing project: providing services to taxonomists for standard genome sequencing and annotation.</title>
        <authorList>
            <consortium name="The Broad Institute Genomics Platform"/>
            <consortium name="The Broad Institute Genome Sequencing Center for Infectious Disease"/>
            <person name="Wu L."/>
            <person name="Ma J."/>
        </authorList>
    </citation>
    <scope>NUCLEOTIDE SEQUENCE [LARGE SCALE GENOMIC DNA]</scope>
    <source>
        <strain evidence="3">CGMCC 1.7693</strain>
    </source>
</reference>
<dbReference type="CDD" id="cd06223">
    <property type="entry name" value="PRTases_typeI"/>
    <property type="match status" value="1"/>
</dbReference>
<gene>
    <name evidence="2" type="primary">comFC</name>
    <name evidence="2" type="ORF">GCM10011346_01050</name>
</gene>
<dbReference type="InterPro" id="IPR000836">
    <property type="entry name" value="PRTase_dom"/>
</dbReference>
<comment type="similarity">
    <text evidence="1">Belongs to the ComF/GntX family.</text>
</comment>
<evidence type="ECO:0000256" key="1">
    <source>
        <dbReference type="ARBA" id="ARBA00008007"/>
    </source>
</evidence>
<dbReference type="Gene3D" id="3.40.50.2020">
    <property type="match status" value="1"/>
</dbReference>
<evidence type="ECO:0000313" key="3">
    <source>
        <dbReference type="Proteomes" id="UP000641206"/>
    </source>
</evidence>
<protein>
    <submittedName>
        <fullName evidence="2">ComF operon protein 3</fullName>
    </submittedName>
</protein>
<dbReference type="EMBL" id="BMLW01000001">
    <property type="protein sequence ID" value="GGP06962.1"/>
    <property type="molecule type" value="Genomic_DNA"/>
</dbReference>
<sequence>MNSCVYCHEQIEQPLTWSTWLTVKKNSVLCAFCTGKLEIISGKRCKVCSRAWGSSICLDCQQWRELGDNIERNYSIFHYNDTIREMITQWKFRGDYLLREIFRNELKSAFEKQFADNNAPLAIVPIPLSESRMQERGFNQSLALAEMLDAPVKQVLRRKSGEKQAKKNRKARLKRDNPFFIAEPLKQAALIVDDIYTTGTTVRQAAQQLKLHGCPAVYSLTIARS</sequence>
<accession>A0ABQ2NP21</accession>
<proteinExistence type="inferred from homology"/>
<dbReference type="SUPFAM" id="SSF53271">
    <property type="entry name" value="PRTase-like"/>
    <property type="match status" value="1"/>
</dbReference>
<organism evidence="2 3">
    <name type="scientific">Oceanobacillus neutriphilus</name>
    <dbReference type="NCBI Taxonomy" id="531815"/>
    <lineage>
        <taxon>Bacteria</taxon>
        <taxon>Bacillati</taxon>
        <taxon>Bacillota</taxon>
        <taxon>Bacilli</taxon>
        <taxon>Bacillales</taxon>
        <taxon>Bacillaceae</taxon>
        <taxon>Oceanobacillus</taxon>
    </lineage>
</organism>
<dbReference type="PANTHER" id="PTHR47505:SF1">
    <property type="entry name" value="DNA UTILIZATION PROTEIN YHGH"/>
    <property type="match status" value="1"/>
</dbReference>
<dbReference type="RefSeq" id="WP_188732572.1">
    <property type="nucleotide sequence ID" value="NZ_BMLW01000001.1"/>
</dbReference>
<dbReference type="InterPro" id="IPR051910">
    <property type="entry name" value="ComF/GntX_DNA_util-trans"/>
</dbReference>
<dbReference type="PANTHER" id="PTHR47505">
    <property type="entry name" value="DNA UTILIZATION PROTEIN YHGH"/>
    <property type="match status" value="1"/>
</dbReference>
<keyword evidence="3" id="KW-1185">Reference proteome</keyword>
<comment type="caution">
    <text evidence="2">The sequence shown here is derived from an EMBL/GenBank/DDBJ whole genome shotgun (WGS) entry which is preliminary data.</text>
</comment>
<evidence type="ECO:0000313" key="2">
    <source>
        <dbReference type="EMBL" id="GGP06962.1"/>
    </source>
</evidence>
<name>A0ABQ2NP21_9BACI</name>
<dbReference type="Proteomes" id="UP000641206">
    <property type="component" value="Unassembled WGS sequence"/>
</dbReference>